<evidence type="ECO:0000256" key="1">
    <source>
        <dbReference type="SAM" id="SignalP"/>
    </source>
</evidence>
<evidence type="ECO:0000313" key="3">
    <source>
        <dbReference type="Proteomes" id="UP001164929"/>
    </source>
</evidence>
<accession>A0AAD6PVY2</accession>
<keyword evidence="1" id="KW-0732">Signal</keyword>
<proteinExistence type="predicted"/>
<gene>
    <name evidence="2" type="ORF">NC653_034350</name>
</gene>
<comment type="caution">
    <text evidence="2">The sequence shown here is derived from an EMBL/GenBank/DDBJ whole genome shotgun (WGS) entry which is preliminary data.</text>
</comment>
<feature type="signal peptide" evidence="1">
    <location>
        <begin position="1"/>
        <end position="27"/>
    </location>
</feature>
<protein>
    <submittedName>
        <fullName evidence="2">Uncharacterized protein</fullName>
    </submittedName>
</protein>
<name>A0AAD6PVY2_9ROSI</name>
<keyword evidence="3" id="KW-1185">Reference proteome</keyword>
<dbReference type="EMBL" id="JAQIZT010000015">
    <property type="protein sequence ID" value="KAJ6969772.1"/>
    <property type="molecule type" value="Genomic_DNA"/>
</dbReference>
<evidence type="ECO:0000313" key="2">
    <source>
        <dbReference type="EMBL" id="KAJ6969772.1"/>
    </source>
</evidence>
<dbReference type="AlphaFoldDB" id="A0AAD6PVY2"/>
<feature type="chain" id="PRO_5042202229" evidence="1">
    <location>
        <begin position="28"/>
        <end position="73"/>
    </location>
</feature>
<organism evidence="2 3">
    <name type="scientific">Populus alba x Populus x berolinensis</name>
    <dbReference type="NCBI Taxonomy" id="444605"/>
    <lineage>
        <taxon>Eukaryota</taxon>
        <taxon>Viridiplantae</taxon>
        <taxon>Streptophyta</taxon>
        <taxon>Embryophyta</taxon>
        <taxon>Tracheophyta</taxon>
        <taxon>Spermatophyta</taxon>
        <taxon>Magnoliopsida</taxon>
        <taxon>eudicotyledons</taxon>
        <taxon>Gunneridae</taxon>
        <taxon>Pentapetalae</taxon>
        <taxon>rosids</taxon>
        <taxon>fabids</taxon>
        <taxon>Malpighiales</taxon>
        <taxon>Salicaceae</taxon>
        <taxon>Saliceae</taxon>
        <taxon>Populus</taxon>
    </lineage>
</organism>
<sequence length="73" mass="7848">MEKSSMKMAFFAVLLVFAAGTQLGAEARNINIPCKTVKNCVPAGHCKCIMNLCFCHPVEQVLNAQALIGNNPP</sequence>
<dbReference type="Proteomes" id="UP001164929">
    <property type="component" value="Chromosome 15"/>
</dbReference>
<reference evidence="2" key="1">
    <citation type="journal article" date="2023" name="Mol. Ecol. Resour.">
        <title>Chromosome-level genome assembly of a triploid poplar Populus alba 'Berolinensis'.</title>
        <authorList>
            <person name="Chen S."/>
            <person name="Yu Y."/>
            <person name="Wang X."/>
            <person name="Wang S."/>
            <person name="Zhang T."/>
            <person name="Zhou Y."/>
            <person name="He R."/>
            <person name="Meng N."/>
            <person name="Wang Y."/>
            <person name="Liu W."/>
            <person name="Liu Z."/>
            <person name="Liu J."/>
            <person name="Guo Q."/>
            <person name="Huang H."/>
            <person name="Sederoff R.R."/>
            <person name="Wang G."/>
            <person name="Qu G."/>
            <person name="Chen S."/>
        </authorList>
    </citation>
    <scope>NUCLEOTIDE SEQUENCE</scope>
    <source>
        <strain evidence="2">SC-2020</strain>
    </source>
</reference>